<sequence length="80" mass="9234">MIYILVEDYGYDGNSNKWAGTNVVQLFDMVHQPKMMSLVEDNYYDLCVQVFGLDGQMTNNVYLVPSDTVSLEKFKEALKR</sequence>
<dbReference type="OrthoDB" id="38228at10239"/>
<dbReference type="GeneID" id="26519097"/>
<dbReference type="Proteomes" id="UP000204657">
    <property type="component" value="Segment"/>
</dbReference>
<organism evidence="1 2">
    <name type="scientific">Edwardsiella phage PEi20</name>
    <dbReference type="NCBI Taxonomy" id="1608310"/>
    <lineage>
        <taxon>Viruses</taxon>
        <taxon>Duplodnaviria</taxon>
        <taxon>Heunggongvirae</taxon>
        <taxon>Uroviricota</taxon>
        <taxon>Caudoviricetes</taxon>
        <taxon>Pantevenvirales</taxon>
        <taxon>Straboviridae</taxon>
        <taxon>Tevenvirinae</taxon>
        <taxon>Kanagawavirus</taxon>
        <taxon>Kanagawavirus pei20</taxon>
    </lineage>
</organism>
<dbReference type="EMBL" id="AP014714">
    <property type="protein sequence ID" value="BAQ22910.1"/>
    <property type="molecule type" value="Genomic_DNA"/>
</dbReference>
<proteinExistence type="predicted"/>
<evidence type="ECO:0000313" key="1">
    <source>
        <dbReference type="EMBL" id="BAQ22910.1"/>
    </source>
</evidence>
<accession>A0A0B6VSV7</accession>
<dbReference type="KEGG" id="vg:26519097"/>
<dbReference type="RefSeq" id="YP_009190418.1">
    <property type="nucleotide sequence ID" value="NC_028683.1"/>
</dbReference>
<protein>
    <submittedName>
        <fullName evidence="1">Uncharacterized protein</fullName>
    </submittedName>
</protein>
<keyword evidence="2" id="KW-1185">Reference proteome</keyword>
<name>A0A0B6VSV7_9CAUD</name>
<reference evidence="1 2" key="1">
    <citation type="submission" date="2015-02" db="EMBL/GenBank/DDBJ databases">
        <title>Complete genome sequences of Edwardsiella bacteriophages, PEi20 and PEi26.</title>
        <authorList>
            <person name="Yasuike M."/>
            <person name="Nishiki I."/>
            <person name="Iwasaki Y."/>
            <person name="Nakamura Y."/>
            <person name="Fujiwara A."/>
            <person name="Hassan E.S."/>
            <person name="Mahmoud M.M."/>
            <person name="Kawato Y."/>
            <person name="Nagai S."/>
            <person name="Kobayashi T."/>
            <person name="Ototake M."/>
            <person name="Nakai T."/>
        </authorList>
    </citation>
    <scope>NUCLEOTIDE SEQUENCE [LARGE SCALE GENOMIC DNA]</scope>
</reference>
<evidence type="ECO:0000313" key="2">
    <source>
        <dbReference type="Proteomes" id="UP000204657"/>
    </source>
</evidence>